<dbReference type="NCBIfam" id="TIGR00229">
    <property type="entry name" value="sensory_box"/>
    <property type="match status" value="1"/>
</dbReference>
<proteinExistence type="predicted"/>
<dbReference type="FunFam" id="3.30.70.270:FF:000001">
    <property type="entry name" value="Diguanylate cyclase domain protein"/>
    <property type="match status" value="1"/>
</dbReference>
<dbReference type="SMART" id="SM00091">
    <property type="entry name" value="PAS"/>
    <property type="match status" value="2"/>
</dbReference>
<evidence type="ECO:0000313" key="7">
    <source>
        <dbReference type="Proteomes" id="UP000199256"/>
    </source>
</evidence>
<dbReference type="Pfam" id="PF08447">
    <property type="entry name" value="PAS_3"/>
    <property type="match status" value="1"/>
</dbReference>
<dbReference type="Pfam" id="PF00990">
    <property type="entry name" value="GGDEF"/>
    <property type="match status" value="1"/>
</dbReference>
<dbReference type="InterPro" id="IPR013655">
    <property type="entry name" value="PAS_fold_3"/>
</dbReference>
<dbReference type="InterPro" id="IPR035965">
    <property type="entry name" value="PAS-like_dom_sf"/>
</dbReference>
<dbReference type="InterPro" id="IPR000700">
    <property type="entry name" value="PAS-assoc_C"/>
</dbReference>
<dbReference type="InterPro" id="IPR000014">
    <property type="entry name" value="PAS"/>
</dbReference>
<dbReference type="CDD" id="cd01949">
    <property type="entry name" value="GGDEF"/>
    <property type="match status" value="1"/>
</dbReference>
<name>A0A1H7RE87_9GAMM</name>
<dbReference type="PROSITE" id="PS50887">
    <property type="entry name" value="GGDEF"/>
    <property type="match status" value="1"/>
</dbReference>
<accession>A0A1H7RE87</accession>
<dbReference type="CDD" id="cd00130">
    <property type="entry name" value="PAS"/>
    <property type="match status" value="1"/>
</dbReference>
<protein>
    <submittedName>
        <fullName evidence="6">PAS domain S-box-containing protein/diguanylate cyclase (GGDEF) domain-containing protein</fullName>
    </submittedName>
</protein>
<dbReference type="Gene3D" id="3.30.70.270">
    <property type="match status" value="1"/>
</dbReference>
<dbReference type="SUPFAM" id="SSF55073">
    <property type="entry name" value="Nucleotide cyclase"/>
    <property type="match status" value="1"/>
</dbReference>
<evidence type="ECO:0000259" key="3">
    <source>
        <dbReference type="PROSITE" id="PS50112"/>
    </source>
</evidence>
<dbReference type="InterPro" id="IPR000160">
    <property type="entry name" value="GGDEF_dom"/>
</dbReference>
<dbReference type="InterPro" id="IPR001610">
    <property type="entry name" value="PAC"/>
</dbReference>
<dbReference type="AlphaFoldDB" id="A0A1H7RE87"/>
<dbReference type="SMART" id="SM00086">
    <property type="entry name" value="PAC"/>
    <property type="match status" value="1"/>
</dbReference>
<dbReference type="STRING" id="1396821.SAMN05444515_12230"/>
<dbReference type="GO" id="GO:0003824">
    <property type="term" value="F:catalytic activity"/>
    <property type="evidence" value="ECO:0007669"/>
    <property type="project" value="UniProtKB-ARBA"/>
</dbReference>
<dbReference type="SMART" id="SM00267">
    <property type="entry name" value="GGDEF"/>
    <property type="match status" value="1"/>
</dbReference>
<dbReference type="PANTHER" id="PTHR46663">
    <property type="entry name" value="DIGUANYLATE CYCLASE DGCT-RELATED"/>
    <property type="match status" value="1"/>
</dbReference>
<dbReference type="SUPFAM" id="SSF55785">
    <property type="entry name" value="PYP-like sensor domain (PAS domain)"/>
    <property type="match status" value="1"/>
</dbReference>
<dbReference type="InterPro" id="IPR043128">
    <property type="entry name" value="Rev_trsase/Diguanyl_cyclase"/>
</dbReference>
<feature type="domain" description="GGDEF" evidence="5">
    <location>
        <begin position="295"/>
        <end position="428"/>
    </location>
</feature>
<reference evidence="7" key="1">
    <citation type="submission" date="2016-10" db="EMBL/GenBank/DDBJ databases">
        <authorList>
            <person name="Varghese N."/>
            <person name="Submissions S."/>
        </authorList>
    </citation>
    <scope>NUCLEOTIDE SEQUENCE [LARGE SCALE GENOMIC DNA]</scope>
    <source>
        <strain evidence="7">DSM 241</strain>
    </source>
</reference>
<keyword evidence="7" id="KW-1185">Reference proteome</keyword>
<evidence type="ECO:0000256" key="2">
    <source>
        <dbReference type="SAM" id="MobiDB-lite"/>
    </source>
</evidence>
<dbReference type="InterPro" id="IPR052163">
    <property type="entry name" value="DGC-Regulatory_Protein"/>
</dbReference>
<evidence type="ECO:0000256" key="1">
    <source>
        <dbReference type="ARBA" id="ARBA00001946"/>
    </source>
</evidence>
<sequence>MNAYTESSTTRYCIPIRAIPLPALLVDAKGGLLDANPELRKCLGLEDDPGQWPDLSHFLLSLEPGELQTRLRQCPHNGEAVEHRVRCRNAQGQPCEAILHMAGLGNGLYLCTFTRLHWMWDSHKEQPDARGLEAQRWRFAVHGAGDGVWDWDVATNEVAFCHRFAGILGYTDRELDHSFDQWLKLVHPDDLRRFSAELQAHLQGDHDHHAAEYRMRHREGHWVWVMSRGRAISRDARNHPRRVVGTLSDIADRKQIEEELRRMATTDFLTGLPNRRHFLSRIEDELARVKRKPEQGGAVLMLDLDHFKGINDVYGHSTGDAVLRHFASVFSSALRQMDLAARMGGEEFAALLPGTHLQDARVLAERLRRRIKSTPAVHQGAIMAVTVSIGVAELHPEDGSSDDTLHRADAALYRAKGDGRNRVEVARPPGEEGHGEDFL</sequence>
<feature type="region of interest" description="Disordered" evidence="2">
    <location>
        <begin position="419"/>
        <end position="439"/>
    </location>
</feature>
<dbReference type="EMBL" id="FOAA01000022">
    <property type="protein sequence ID" value="SEL58493.1"/>
    <property type="molecule type" value="Genomic_DNA"/>
</dbReference>
<feature type="domain" description="PAS" evidence="3">
    <location>
        <begin position="133"/>
        <end position="205"/>
    </location>
</feature>
<gene>
    <name evidence="6" type="ORF">SAMN05444515_12230</name>
</gene>
<evidence type="ECO:0000313" key="6">
    <source>
        <dbReference type="EMBL" id="SEL58493.1"/>
    </source>
</evidence>
<evidence type="ECO:0000259" key="4">
    <source>
        <dbReference type="PROSITE" id="PS50113"/>
    </source>
</evidence>
<dbReference type="PROSITE" id="PS50112">
    <property type="entry name" value="PAS"/>
    <property type="match status" value="1"/>
</dbReference>
<feature type="domain" description="PAC" evidence="4">
    <location>
        <begin position="209"/>
        <end position="262"/>
    </location>
</feature>
<dbReference type="Proteomes" id="UP000199256">
    <property type="component" value="Unassembled WGS sequence"/>
</dbReference>
<dbReference type="NCBIfam" id="TIGR00254">
    <property type="entry name" value="GGDEF"/>
    <property type="match status" value="1"/>
</dbReference>
<dbReference type="PROSITE" id="PS50113">
    <property type="entry name" value="PAC"/>
    <property type="match status" value="1"/>
</dbReference>
<dbReference type="Gene3D" id="3.30.450.20">
    <property type="entry name" value="PAS domain"/>
    <property type="match status" value="1"/>
</dbReference>
<dbReference type="PANTHER" id="PTHR46663:SF4">
    <property type="entry name" value="DIGUANYLATE CYCLASE DGCT-RELATED"/>
    <property type="match status" value="1"/>
</dbReference>
<comment type="cofactor">
    <cofactor evidence="1">
        <name>Mg(2+)</name>
        <dbReference type="ChEBI" id="CHEBI:18420"/>
    </cofactor>
</comment>
<organism evidence="6 7">
    <name type="scientific">Ectothiorhodospira marina</name>
    <dbReference type="NCBI Taxonomy" id="1396821"/>
    <lineage>
        <taxon>Bacteria</taxon>
        <taxon>Pseudomonadati</taxon>
        <taxon>Pseudomonadota</taxon>
        <taxon>Gammaproteobacteria</taxon>
        <taxon>Chromatiales</taxon>
        <taxon>Ectothiorhodospiraceae</taxon>
        <taxon>Ectothiorhodospira</taxon>
    </lineage>
</organism>
<dbReference type="InterPro" id="IPR029787">
    <property type="entry name" value="Nucleotide_cyclase"/>
</dbReference>
<evidence type="ECO:0000259" key="5">
    <source>
        <dbReference type="PROSITE" id="PS50887"/>
    </source>
</evidence>